<feature type="compositionally biased region" description="Basic and acidic residues" evidence="4">
    <location>
        <begin position="224"/>
        <end position="247"/>
    </location>
</feature>
<dbReference type="PANTHER" id="PTHR45789:SF2">
    <property type="entry name" value="FI18025P1"/>
    <property type="match status" value="1"/>
</dbReference>
<dbReference type="InterPro" id="IPR051356">
    <property type="entry name" value="SOX/SOX-like_TF"/>
</dbReference>
<feature type="compositionally biased region" description="Polar residues" evidence="4">
    <location>
        <begin position="278"/>
        <end position="288"/>
    </location>
</feature>
<organism evidence="6 7">
    <name type="scientific">Entomortierella parvispora</name>
    <dbReference type="NCBI Taxonomy" id="205924"/>
    <lineage>
        <taxon>Eukaryota</taxon>
        <taxon>Fungi</taxon>
        <taxon>Fungi incertae sedis</taxon>
        <taxon>Mucoromycota</taxon>
        <taxon>Mortierellomycotina</taxon>
        <taxon>Mortierellomycetes</taxon>
        <taxon>Mortierellales</taxon>
        <taxon>Mortierellaceae</taxon>
        <taxon>Entomortierella</taxon>
    </lineage>
</organism>
<evidence type="ECO:0000256" key="1">
    <source>
        <dbReference type="ARBA" id="ARBA00023125"/>
    </source>
</evidence>
<keyword evidence="2 3" id="KW-0539">Nucleus</keyword>
<feature type="compositionally biased region" description="Low complexity" evidence="4">
    <location>
        <begin position="679"/>
        <end position="692"/>
    </location>
</feature>
<keyword evidence="7" id="KW-1185">Reference proteome</keyword>
<dbReference type="OrthoDB" id="6247875at2759"/>
<dbReference type="Pfam" id="PF00505">
    <property type="entry name" value="HMG_box"/>
    <property type="match status" value="1"/>
</dbReference>
<evidence type="ECO:0000256" key="3">
    <source>
        <dbReference type="PROSITE-ProRule" id="PRU00267"/>
    </source>
</evidence>
<dbReference type="Gene3D" id="1.10.30.10">
    <property type="entry name" value="High mobility group box domain"/>
    <property type="match status" value="1"/>
</dbReference>
<reference evidence="6" key="1">
    <citation type="submission" date="2021-11" db="EMBL/GenBank/DDBJ databases">
        <authorList>
            <person name="Herlambang A."/>
            <person name="Guo Y."/>
            <person name="Takashima Y."/>
            <person name="Nishizawa T."/>
        </authorList>
    </citation>
    <scope>NUCLEOTIDE SEQUENCE</scope>
    <source>
        <strain evidence="6">E1425</strain>
    </source>
</reference>
<evidence type="ECO:0000259" key="5">
    <source>
        <dbReference type="PROSITE" id="PS50118"/>
    </source>
</evidence>
<feature type="domain" description="HMG box" evidence="5">
    <location>
        <begin position="140"/>
        <end position="208"/>
    </location>
</feature>
<dbReference type="SUPFAM" id="SSF47095">
    <property type="entry name" value="HMG-box"/>
    <property type="match status" value="1"/>
</dbReference>
<feature type="compositionally biased region" description="Polar residues" evidence="4">
    <location>
        <begin position="663"/>
        <end position="678"/>
    </location>
</feature>
<protein>
    <recommendedName>
        <fullName evidence="5">HMG box domain-containing protein</fullName>
    </recommendedName>
</protein>
<feature type="region of interest" description="Disordered" evidence="4">
    <location>
        <begin position="663"/>
        <end position="695"/>
    </location>
</feature>
<feature type="region of interest" description="Disordered" evidence="4">
    <location>
        <begin position="822"/>
        <end position="843"/>
    </location>
</feature>
<comment type="caution">
    <text evidence="6">The sequence shown here is derived from an EMBL/GenBank/DDBJ whole genome shotgun (WGS) entry which is preliminary data.</text>
</comment>
<accession>A0A9P3M2Q4</accession>
<feature type="region of interest" description="Disordered" evidence="4">
    <location>
        <begin position="218"/>
        <end position="308"/>
    </location>
</feature>
<dbReference type="AlphaFoldDB" id="A0A9P3M2Q4"/>
<evidence type="ECO:0000256" key="2">
    <source>
        <dbReference type="ARBA" id="ARBA00023242"/>
    </source>
</evidence>
<dbReference type="SMART" id="SM00398">
    <property type="entry name" value="HMG"/>
    <property type="match status" value="1"/>
</dbReference>
<sequence>MSRGAPPEPFDLQNQDQTLLPSTFTSTSVTFIPQANVQQVPSIVDLSSSTPIPSHPTTQGSTNFIHAKVSSSRQQHSDTQPTVSISKSSTSLPGAKPLQFINNLAPVVPRPKPTPNALYIQTQSAVQQKLRKQAREEGKIKRSSNCFIMYRTHIHPLLVARYGNQNNKEISRLAGRCWRNEPESVKSVYRQQAHQEKIKHANLYPAYKYTPARAGQSSSLASATKDKNKALGTHADNDKTEKEKAKTTESSSSTPSKQATTDSPVKDQEESEDMARQTGASSSMPASSHEQERGKKKRPNLDHQSSTPKKFLVTETALHNFTGDTVPDLPVAKKARSARPRQPVSIPDGRSAVAPVSMAEPLSGNFDYSFSFPPNDTSLSMDMDQTDDSPLSALDNGINWDAEMMSASLTFNPLFLNGSIDSNDVWSPDQTSSPVLNTPLLDLPLSSNDYPWLQSPPLTTPTLELSPLLFSSATSGPVKQASVSSFSKVCFTPTITPLADVTGQIGGNMNSGVVQNGPDAIASLGWGFESMSTLSAVSPCLPTPYSDYTPMTAVSNDMSFGLAPSTAGVTSDVRSDHVPSRLSTQPQLSSAADHCNGTWLLATAEPALQPSSLPFDQPSWDLPSFSPLQPSTVFAVSSVLHADPKGPSSCTPFAMHSTPAFQFSQKPASSGNTNSAQSHQPHQQLQQPLQQQVPSTYGDLSCSAFQWSVPERHSSLLQEDTQPLHMNDSQKISDSNLILDTIDSAGSMGGTAFAPAVMALALAANDHGASQLVNVGSSTFASTLFSDQECQQQQQQPPAPLPPLLPQPSSCGNHGTGYCSTFDDNHHSNGTNSDRNGESEEELSKSIAFYERIVQQQKMRLTLQRQLKSASSGDFLHSQFRQQHR</sequence>
<evidence type="ECO:0000313" key="6">
    <source>
        <dbReference type="EMBL" id="GJJ79120.1"/>
    </source>
</evidence>
<feature type="region of interest" description="Disordered" evidence="4">
    <location>
        <begin position="865"/>
        <end position="885"/>
    </location>
</feature>
<keyword evidence="1 3" id="KW-0238">DNA-binding</keyword>
<feature type="compositionally biased region" description="Low complexity" evidence="4">
    <location>
        <begin position="248"/>
        <end position="261"/>
    </location>
</feature>
<feature type="DNA-binding region" description="HMG box" evidence="3">
    <location>
        <begin position="140"/>
        <end position="208"/>
    </location>
</feature>
<dbReference type="InterPro" id="IPR036910">
    <property type="entry name" value="HMG_box_dom_sf"/>
</dbReference>
<feature type="region of interest" description="Disordered" evidence="4">
    <location>
        <begin position="68"/>
        <end position="91"/>
    </location>
</feature>
<dbReference type="PROSITE" id="PS50118">
    <property type="entry name" value="HMG_BOX_2"/>
    <property type="match status" value="1"/>
</dbReference>
<dbReference type="GO" id="GO:0000981">
    <property type="term" value="F:DNA-binding transcription factor activity, RNA polymerase II-specific"/>
    <property type="evidence" value="ECO:0007669"/>
    <property type="project" value="TreeGrafter"/>
</dbReference>
<dbReference type="EMBL" id="BQFW01000015">
    <property type="protein sequence ID" value="GJJ79120.1"/>
    <property type="molecule type" value="Genomic_DNA"/>
</dbReference>
<dbReference type="PANTHER" id="PTHR45789">
    <property type="entry name" value="FI18025P1"/>
    <property type="match status" value="1"/>
</dbReference>
<dbReference type="GO" id="GO:0000978">
    <property type="term" value="F:RNA polymerase II cis-regulatory region sequence-specific DNA binding"/>
    <property type="evidence" value="ECO:0007669"/>
    <property type="project" value="TreeGrafter"/>
</dbReference>
<name>A0A9P3M2Q4_9FUNG</name>
<evidence type="ECO:0000256" key="4">
    <source>
        <dbReference type="SAM" id="MobiDB-lite"/>
    </source>
</evidence>
<proteinExistence type="predicted"/>
<evidence type="ECO:0000313" key="7">
    <source>
        <dbReference type="Proteomes" id="UP000827284"/>
    </source>
</evidence>
<dbReference type="Proteomes" id="UP000827284">
    <property type="component" value="Unassembled WGS sequence"/>
</dbReference>
<dbReference type="GO" id="GO:0005634">
    <property type="term" value="C:nucleus"/>
    <property type="evidence" value="ECO:0007669"/>
    <property type="project" value="UniProtKB-UniRule"/>
</dbReference>
<gene>
    <name evidence="6" type="ORF">EMPS_11479</name>
</gene>
<dbReference type="InterPro" id="IPR009071">
    <property type="entry name" value="HMG_box_dom"/>
</dbReference>
<reference evidence="6" key="2">
    <citation type="journal article" date="2022" name="Microbiol. Resour. Announc.">
        <title>Whole-Genome Sequence of Entomortierella parvispora E1425, a Mucoromycotan Fungus Associated with Burkholderiaceae-Related Endosymbiotic Bacteria.</title>
        <authorList>
            <person name="Herlambang A."/>
            <person name="Guo Y."/>
            <person name="Takashima Y."/>
            <person name="Narisawa K."/>
            <person name="Ohta H."/>
            <person name="Nishizawa T."/>
        </authorList>
    </citation>
    <scope>NUCLEOTIDE SEQUENCE</scope>
    <source>
        <strain evidence="6">E1425</strain>
    </source>
</reference>
<dbReference type="CDD" id="cd01389">
    <property type="entry name" value="HMG-box_ROX1-like"/>
    <property type="match status" value="1"/>
</dbReference>